<comment type="subcellular location">
    <subcellularLocation>
        <location evidence="1 7">Cell membrane</location>
        <topology evidence="1 7">Multi-pass membrane protein</topology>
    </subcellularLocation>
</comment>
<dbReference type="PROSITE" id="PS50928">
    <property type="entry name" value="ABC_TM1"/>
    <property type="match status" value="1"/>
</dbReference>
<feature type="transmembrane region" description="Helical" evidence="7">
    <location>
        <begin position="27"/>
        <end position="46"/>
    </location>
</feature>
<organism evidence="9 10">
    <name type="scientific">Candidatus Moanibacter tarae</name>
    <dbReference type="NCBI Taxonomy" id="2200854"/>
    <lineage>
        <taxon>Bacteria</taxon>
        <taxon>Pseudomonadati</taxon>
        <taxon>Verrucomicrobiota</taxon>
        <taxon>Opitutia</taxon>
        <taxon>Puniceicoccales</taxon>
        <taxon>Puniceicoccales incertae sedis</taxon>
        <taxon>Candidatus Moanibacter</taxon>
    </lineage>
</organism>
<dbReference type="GO" id="GO:0015416">
    <property type="term" value="F:ABC-type phosphonate transporter activity"/>
    <property type="evidence" value="ECO:0007669"/>
    <property type="project" value="InterPro"/>
</dbReference>
<feature type="transmembrane region" description="Helical" evidence="7">
    <location>
        <begin position="87"/>
        <end position="111"/>
    </location>
</feature>
<dbReference type="PANTHER" id="PTHR30043">
    <property type="entry name" value="PHOSPHONATES TRANSPORT SYSTEM PERMEASE PROTEIN"/>
    <property type="match status" value="1"/>
</dbReference>
<keyword evidence="4 7" id="KW-0812">Transmembrane</keyword>
<dbReference type="KEGG" id="mtar:DF168_02236"/>
<evidence type="ECO:0000256" key="5">
    <source>
        <dbReference type="ARBA" id="ARBA00022989"/>
    </source>
</evidence>
<dbReference type="GO" id="GO:0005886">
    <property type="term" value="C:plasma membrane"/>
    <property type="evidence" value="ECO:0007669"/>
    <property type="project" value="UniProtKB-SubCell"/>
</dbReference>
<evidence type="ECO:0000256" key="2">
    <source>
        <dbReference type="ARBA" id="ARBA00022448"/>
    </source>
</evidence>
<feature type="transmembrane region" description="Helical" evidence="7">
    <location>
        <begin position="132"/>
        <end position="158"/>
    </location>
</feature>
<dbReference type="NCBIfam" id="TIGR01097">
    <property type="entry name" value="PhnE"/>
    <property type="match status" value="1"/>
</dbReference>
<dbReference type="InterPro" id="IPR035906">
    <property type="entry name" value="MetI-like_sf"/>
</dbReference>
<evidence type="ECO:0000259" key="8">
    <source>
        <dbReference type="PROSITE" id="PS50928"/>
    </source>
</evidence>
<name>A0A2Z4AFL3_9BACT</name>
<dbReference type="Pfam" id="PF00528">
    <property type="entry name" value="BPD_transp_1"/>
    <property type="match status" value="1"/>
</dbReference>
<dbReference type="Gene3D" id="1.10.3720.10">
    <property type="entry name" value="MetI-like"/>
    <property type="match status" value="1"/>
</dbReference>
<gene>
    <name evidence="9" type="primary">phnE_2</name>
    <name evidence="9" type="ORF">DF168_02236</name>
</gene>
<evidence type="ECO:0000256" key="6">
    <source>
        <dbReference type="ARBA" id="ARBA00023136"/>
    </source>
</evidence>
<keyword evidence="6 7" id="KW-0472">Membrane</keyword>
<evidence type="ECO:0000313" key="9">
    <source>
        <dbReference type="EMBL" id="AWT61011.1"/>
    </source>
</evidence>
<feature type="domain" description="ABC transmembrane type-1" evidence="8">
    <location>
        <begin position="81"/>
        <end position="263"/>
    </location>
</feature>
<proteinExistence type="inferred from homology"/>
<dbReference type="PANTHER" id="PTHR30043:SF1">
    <property type="entry name" value="ABC TRANSPORT SYSTEM PERMEASE PROTEIN P69"/>
    <property type="match status" value="1"/>
</dbReference>
<evidence type="ECO:0000256" key="4">
    <source>
        <dbReference type="ARBA" id="ARBA00022692"/>
    </source>
</evidence>
<keyword evidence="5 7" id="KW-1133">Transmembrane helix</keyword>
<dbReference type="Proteomes" id="UP000247465">
    <property type="component" value="Chromosome"/>
</dbReference>
<protein>
    <submittedName>
        <fullName evidence="9">Phosphate-import permease protein PhnE</fullName>
    </submittedName>
</protein>
<evidence type="ECO:0000256" key="3">
    <source>
        <dbReference type="ARBA" id="ARBA00022475"/>
    </source>
</evidence>
<evidence type="ECO:0000256" key="7">
    <source>
        <dbReference type="RuleBase" id="RU363032"/>
    </source>
</evidence>
<dbReference type="InterPro" id="IPR005769">
    <property type="entry name" value="PhnE/PtxC"/>
</dbReference>
<evidence type="ECO:0000313" key="10">
    <source>
        <dbReference type="Proteomes" id="UP000247465"/>
    </source>
</evidence>
<dbReference type="CDD" id="cd06261">
    <property type="entry name" value="TM_PBP2"/>
    <property type="match status" value="1"/>
</dbReference>
<dbReference type="SUPFAM" id="SSF161098">
    <property type="entry name" value="MetI-like"/>
    <property type="match status" value="1"/>
</dbReference>
<dbReference type="AlphaFoldDB" id="A0A2Z4AFL3"/>
<feature type="transmembrane region" description="Helical" evidence="7">
    <location>
        <begin position="245"/>
        <end position="263"/>
    </location>
</feature>
<sequence length="281" mass="31076">MIKSKPLASKSPSPDLPALRWFERLNLVNVTFLIFILAVVFSSTVIRGSGRDLNYLANLYQFVSNFFPPDLTVMGDSLASLVETVKIAVMATLFAIVISFLLSLGASQNLASRPLVLVFRMLLNLVRTLPSLIWALIAVAIVGPNPLAGVIGLTFYSIGYLGKFFSEAFESCDLEVARSLQIMGANSFQAFQYGLWPQAKPLIWSYSIWMLEYNIRSASIIGYVGAGGIGTQLQIYQEFGQWDKFATVLICILVVVTLLDLLGERIRRSVTKKIAFSPSRD</sequence>
<reference evidence="9 10" key="1">
    <citation type="submission" date="2018-06" db="EMBL/GenBank/DDBJ databases">
        <title>Draft Genome Sequence of a Novel Marine Bacterium Related to the Verrucomicrobia.</title>
        <authorList>
            <person name="Vosseberg J."/>
            <person name="Martijn J."/>
            <person name="Ettema T.J.G."/>
        </authorList>
    </citation>
    <scope>NUCLEOTIDE SEQUENCE [LARGE SCALE GENOMIC DNA]</scope>
    <source>
        <strain evidence="9">TARA_B100001123</strain>
    </source>
</reference>
<evidence type="ECO:0000256" key="1">
    <source>
        <dbReference type="ARBA" id="ARBA00004651"/>
    </source>
</evidence>
<dbReference type="InterPro" id="IPR000515">
    <property type="entry name" value="MetI-like"/>
</dbReference>
<keyword evidence="3" id="KW-1003">Cell membrane</keyword>
<accession>A0A2Z4AFL3</accession>
<dbReference type="EMBL" id="CP029803">
    <property type="protein sequence ID" value="AWT61011.1"/>
    <property type="molecule type" value="Genomic_DNA"/>
</dbReference>
<comment type="similarity">
    <text evidence="7">Belongs to the binding-protein-dependent transport system permease family.</text>
</comment>
<keyword evidence="2 7" id="KW-0813">Transport</keyword>